<reference evidence="2" key="2">
    <citation type="submission" date="2022-06" db="UniProtKB">
        <authorList>
            <consortium name="EnsemblMetazoa"/>
        </authorList>
    </citation>
    <scope>IDENTIFICATION</scope>
    <source>
        <strain evidence="2">DF5081</strain>
    </source>
</reference>
<evidence type="ECO:0000313" key="3">
    <source>
        <dbReference type="Proteomes" id="UP000005237"/>
    </source>
</evidence>
<dbReference type="EnsemblMetazoa" id="CJA07313a.1">
    <property type="protein sequence ID" value="CJA07313a.1"/>
    <property type="gene ID" value="WBGene00126517"/>
</dbReference>
<dbReference type="InterPro" id="IPR040128">
    <property type="entry name" value="T25E4.2-like"/>
</dbReference>
<evidence type="ECO:0000313" key="2">
    <source>
        <dbReference type="EnsemblMetazoa" id="CJA07313a.1"/>
    </source>
</evidence>
<dbReference type="SUPFAM" id="SSF53850">
    <property type="entry name" value="Periplasmic binding protein-like II"/>
    <property type="match status" value="1"/>
</dbReference>
<dbReference type="Gene3D" id="1.10.287.70">
    <property type="match status" value="1"/>
</dbReference>
<dbReference type="AlphaFoldDB" id="A0A8R1DNK9"/>
<evidence type="ECO:0000256" key="1">
    <source>
        <dbReference type="SAM" id="Phobius"/>
    </source>
</evidence>
<name>A0A8R1DNK9_CAEJA</name>
<dbReference type="PANTHER" id="PTHR22714:SF7">
    <property type="entry name" value="SOLUTE-BINDING PROTEIN FAMILY 3_N-TERMINAL DOMAIN-CONTAINING PROTEIN"/>
    <property type="match status" value="1"/>
</dbReference>
<dbReference type="Proteomes" id="UP000005237">
    <property type="component" value="Unassembled WGS sequence"/>
</dbReference>
<protein>
    <submittedName>
        <fullName evidence="2">PBPb domain-containing protein</fullName>
    </submittedName>
</protein>
<keyword evidence="1" id="KW-1133">Transmembrane helix</keyword>
<keyword evidence="1" id="KW-0472">Membrane</keyword>
<keyword evidence="1" id="KW-0812">Transmembrane</keyword>
<proteinExistence type="predicted"/>
<dbReference type="PANTHER" id="PTHR22714">
    <property type="entry name" value="PROTEIN CBG02446-RELATED"/>
    <property type="match status" value="1"/>
</dbReference>
<organism evidence="2 3">
    <name type="scientific">Caenorhabditis japonica</name>
    <dbReference type="NCBI Taxonomy" id="281687"/>
    <lineage>
        <taxon>Eukaryota</taxon>
        <taxon>Metazoa</taxon>
        <taxon>Ecdysozoa</taxon>
        <taxon>Nematoda</taxon>
        <taxon>Chromadorea</taxon>
        <taxon>Rhabditida</taxon>
        <taxon>Rhabditina</taxon>
        <taxon>Rhabditomorpha</taxon>
        <taxon>Rhabditoidea</taxon>
        <taxon>Rhabditidae</taxon>
        <taxon>Peloderinae</taxon>
        <taxon>Caenorhabditis</taxon>
    </lineage>
</organism>
<reference evidence="3" key="1">
    <citation type="submission" date="2010-08" db="EMBL/GenBank/DDBJ databases">
        <authorList>
            <consortium name="Caenorhabditis japonica Sequencing Consortium"/>
            <person name="Wilson R.K."/>
        </authorList>
    </citation>
    <scope>NUCLEOTIDE SEQUENCE [LARGE SCALE GENOMIC DNA]</scope>
    <source>
        <strain evidence="3">DF5081</strain>
    </source>
</reference>
<feature type="transmembrane region" description="Helical" evidence="1">
    <location>
        <begin position="406"/>
        <end position="432"/>
    </location>
</feature>
<accession>A0A8R1DNK9</accession>
<sequence length="498" mass="56384">MSSSSDRRKLRVVFGRNPPDAFANCPIFPTLDVILQCPFPGWTIEVLKMITDILKWDIEPIVTSSPVGGLDWGSMTKNGSWTGVLGYLQNGTADAVALLYQKTDLRNDYFEFSYPVTNVQPVFVVRKKRETLGSVLWNAFKPFTYEVWLCILGSLLVNLIIMTAISGVEFKLLFRKRFRPYEVFWHVVQLQLDEKSDDMLFYTLAGNIVLFVFALLQAGILIDLYKGMLLTSLITSSGSDPFANADEMIKLIASKKYHLTTNYLGNWYFDDLENSDQAHFVKLRAATSSNPVVTASSVSAALDLVDTGKYIYPIQQDSLAMQMSKERCNYVYVSEGMPQVSSFFVFSKNFSGMADFNRQTIMSQVFVQRTFNKYFTDGFKLGNIPKCDTSEEEQSEAPKPLELDSVIGVFTIGAIGLGASIVVFIVEIYHYWHMRVLARRARMRDPWNVRHLARIAQLHFTTSEQYNDIDVMRLIDVLPTSPPPIPPPSSSSFPSMEQ</sequence>
<dbReference type="OMA" id="FANCPLF"/>
<dbReference type="Gene3D" id="3.40.190.10">
    <property type="entry name" value="Periplasmic binding protein-like II"/>
    <property type="match status" value="1"/>
</dbReference>
<keyword evidence="3" id="KW-1185">Reference proteome</keyword>
<feature type="transmembrane region" description="Helical" evidence="1">
    <location>
        <begin position="147"/>
        <end position="168"/>
    </location>
</feature>
<feature type="transmembrane region" description="Helical" evidence="1">
    <location>
        <begin position="199"/>
        <end position="222"/>
    </location>
</feature>